<keyword evidence="1" id="KW-0732">Signal</keyword>
<name>A0ABT1ZNW9_9BURK</name>
<gene>
    <name evidence="2" type="ORF">NX784_08320</name>
</gene>
<evidence type="ECO:0000256" key="1">
    <source>
        <dbReference type="SAM" id="SignalP"/>
    </source>
</evidence>
<dbReference type="Proteomes" id="UP001204151">
    <property type="component" value="Unassembled WGS sequence"/>
</dbReference>
<organism evidence="2 3">
    <name type="scientific">Massilia pinisoli</name>
    <dbReference type="NCBI Taxonomy" id="1772194"/>
    <lineage>
        <taxon>Bacteria</taxon>
        <taxon>Pseudomonadati</taxon>
        <taxon>Pseudomonadota</taxon>
        <taxon>Betaproteobacteria</taxon>
        <taxon>Burkholderiales</taxon>
        <taxon>Oxalobacteraceae</taxon>
        <taxon>Telluria group</taxon>
        <taxon>Massilia</taxon>
    </lineage>
</organism>
<dbReference type="EMBL" id="JANUGW010000005">
    <property type="protein sequence ID" value="MCS0581595.1"/>
    <property type="molecule type" value="Genomic_DNA"/>
</dbReference>
<reference evidence="2 3" key="1">
    <citation type="submission" date="2022-08" db="EMBL/GenBank/DDBJ databases">
        <title>Reclassification of Massilia species as members of the genera Telluria, Duganella, Pseudoduganella, Mokoshia gen. nov. and Zemynaea gen. nov. using orthogonal and non-orthogonal genome-based approaches.</title>
        <authorList>
            <person name="Bowman J.P."/>
        </authorList>
    </citation>
    <scope>NUCLEOTIDE SEQUENCE [LARGE SCALE GENOMIC DNA]</scope>
    <source>
        <strain evidence="2 3">JCM 31316</strain>
    </source>
</reference>
<comment type="caution">
    <text evidence="2">The sequence shown here is derived from an EMBL/GenBank/DDBJ whole genome shotgun (WGS) entry which is preliminary data.</text>
</comment>
<evidence type="ECO:0008006" key="4">
    <source>
        <dbReference type="Google" id="ProtNLM"/>
    </source>
</evidence>
<keyword evidence="3" id="KW-1185">Reference proteome</keyword>
<evidence type="ECO:0000313" key="3">
    <source>
        <dbReference type="Proteomes" id="UP001204151"/>
    </source>
</evidence>
<proteinExistence type="predicted"/>
<evidence type="ECO:0000313" key="2">
    <source>
        <dbReference type="EMBL" id="MCS0581595.1"/>
    </source>
</evidence>
<feature type="signal peptide" evidence="1">
    <location>
        <begin position="1"/>
        <end position="19"/>
    </location>
</feature>
<accession>A0ABT1ZNW9</accession>
<feature type="chain" id="PRO_5047371839" description="Sel1 repeat family protein" evidence="1">
    <location>
        <begin position="20"/>
        <end position="274"/>
    </location>
</feature>
<sequence>MKRIVFASLCFAICTSVHAGRVVRLWPYNKHTDSIEQMIAEGRCVPAVEALKAGLAAKKPEVMLLAGTMYDEGLCVKADWDRAAAFYMRAQDSGQRFALERLIAGYARPGRDNGMALYWVAQFPAHLGLPQECIPVADPLKDPDGFASAIDKMPPATFQSCVYTAGVVAQIFSEASYPTLALEWNVTGKIQMVFDPAANTIDWKADTLNVPDTLPSGLRNGADDMVQNPRAVKNSLVNYMKGKGDFALKRFARPSTWGLDRTFRLKREMTFTIE</sequence>
<dbReference type="RefSeq" id="WP_258816195.1">
    <property type="nucleotide sequence ID" value="NZ_JANUGW010000005.1"/>
</dbReference>
<protein>
    <recommendedName>
        <fullName evidence="4">Sel1 repeat family protein</fullName>
    </recommendedName>
</protein>